<dbReference type="AlphaFoldDB" id="A0A4R2H2I4"/>
<accession>A0A4R2H2I4</accession>
<gene>
    <name evidence="1" type="ORF">EV200_1168</name>
</gene>
<evidence type="ECO:0000313" key="1">
    <source>
        <dbReference type="EMBL" id="TCO17545.1"/>
    </source>
</evidence>
<reference evidence="1 2" key="1">
    <citation type="submission" date="2019-03" db="EMBL/GenBank/DDBJ databases">
        <title>Genomic Encyclopedia of Type Strains, Phase IV (KMG-IV): sequencing the most valuable type-strain genomes for metagenomic binning, comparative biology and taxonomic classification.</title>
        <authorList>
            <person name="Goeker M."/>
        </authorList>
    </citation>
    <scope>NUCLEOTIDE SEQUENCE [LARGE SCALE GENOMIC DNA]</scope>
    <source>
        <strain evidence="1 2">DSM 103236</strain>
    </source>
</reference>
<name>A0A4R2H2I4_9SPHI</name>
<feature type="non-terminal residue" evidence="1">
    <location>
        <position position="1"/>
    </location>
</feature>
<dbReference type="EMBL" id="SLWO01000016">
    <property type="protein sequence ID" value="TCO17545.1"/>
    <property type="molecule type" value="Genomic_DNA"/>
</dbReference>
<protein>
    <submittedName>
        <fullName evidence="1">Uncharacterized protein</fullName>
    </submittedName>
</protein>
<dbReference type="RefSeq" id="WP_208864597.1">
    <property type="nucleotide sequence ID" value="NZ_SLWO01000016.1"/>
</dbReference>
<proteinExistence type="predicted"/>
<dbReference type="Proteomes" id="UP000295684">
    <property type="component" value="Unassembled WGS sequence"/>
</dbReference>
<sequence>GGGGTPYFDCAGVKNGKAIESPCGCIGGTTGIESCAQKEIIDSVKNPCLKASLSLAISNGVNNQITGYMNSTFGTSSQRT</sequence>
<evidence type="ECO:0000313" key="2">
    <source>
        <dbReference type="Proteomes" id="UP000295684"/>
    </source>
</evidence>
<comment type="caution">
    <text evidence="1">The sequence shown here is derived from an EMBL/GenBank/DDBJ whole genome shotgun (WGS) entry which is preliminary data.</text>
</comment>
<organism evidence="1 2">
    <name type="scientific">Pedobacter psychrotolerans</name>
    <dbReference type="NCBI Taxonomy" id="1843235"/>
    <lineage>
        <taxon>Bacteria</taxon>
        <taxon>Pseudomonadati</taxon>
        <taxon>Bacteroidota</taxon>
        <taxon>Sphingobacteriia</taxon>
        <taxon>Sphingobacteriales</taxon>
        <taxon>Sphingobacteriaceae</taxon>
        <taxon>Pedobacter</taxon>
    </lineage>
</organism>